<evidence type="ECO:0000259" key="11">
    <source>
        <dbReference type="PROSITE" id="PS50067"/>
    </source>
</evidence>
<keyword evidence="13" id="KW-1185">Reference proteome</keyword>
<organism evidence="12 13">
    <name type="scientific">Iphiclides podalirius</name>
    <name type="common">scarce swallowtail</name>
    <dbReference type="NCBI Taxonomy" id="110791"/>
    <lineage>
        <taxon>Eukaryota</taxon>
        <taxon>Metazoa</taxon>
        <taxon>Ecdysozoa</taxon>
        <taxon>Arthropoda</taxon>
        <taxon>Hexapoda</taxon>
        <taxon>Insecta</taxon>
        <taxon>Pterygota</taxon>
        <taxon>Neoptera</taxon>
        <taxon>Endopterygota</taxon>
        <taxon>Lepidoptera</taxon>
        <taxon>Glossata</taxon>
        <taxon>Ditrysia</taxon>
        <taxon>Papilionoidea</taxon>
        <taxon>Papilionidae</taxon>
        <taxon>Papilioninae</taxon>
        <taxon>Iphiclides</taxon>
    </lineage>
</organism>
<dbReference type="SUPFAM" id="SSF52540">
    <property type="entry name" value="P-loop containing nucleoside triphosphate hydrolases"/>
    <property type="match status" value="1"/>
</dbReference>
<dbReference type="InterPro" id="IPR019821">
    <property type="entry name" value="Kinesin_motor_CS"/>
</dbReference>
<dbReference type="EMBL" id="OW152815">
    <property type="protein sequence ID" value="CAH2063647.1"/>
    <property type="molecule type" value="Genomic_DNA"/>
</dbReference>
<keyword evidence="6" id="KW-0963">Cytoplasm</keyword>
<evidence type="ECO:0000256" key="4">
    <source>
        <dbReference type="ARBA" id="ARBA00023054"/>
    </source>
</evidence>
<feature type="binding site" evidence="7">
    <location>
        <begin position="87"/>
        <end position="94"/>
    </location>
    <ligand>
        <name>ATP</name>
        <dbReference type="ChEBI" id="CHEBI:30616"/>
    </ligand>
</feature>
<dbReference type="Gene3D" id="3.40.850.10">
    <property type="entry name" value="Kinesin motor domain"/>
    <property type="match status" value="1"/>
</dbReference>
<evidence type="ECO:0000256" key="6">
    <source>
        <dbReference type="ARBA" id="ARBA00023212"/>
    </source>
</evidence>
<evidence type="ECO:0000256" key="2">
    <source>
        <dbReference type="ARBA" id="ARBA00022741"/>
    </source>
</evidence>
<evidence type="ECO:0000256" key="1">
    <source>
        <dbReference type="ARBA" id="ARBA00004245"/>
    </source>
</evidence>
<keyword evidence="6" id="KW-0206">Cytoskeleton</keyword>
<evidence type="ECO:0000256" key="9">
    <source>
        <dbReference type="SAM" id="Coils"/>
    </source>
</evidence>
<evidence type="ECO:0000313" key="12">
    <source>
        <dbReference type="EMBL" id="CAH2063647.1"/>
    </source>
</evidence>
<evidence type="ECO:0000256" key="10">
    <source>
        <dbReference type="SAM" id="MobiDB-lite"/>
    </source>
</evidence>
<keyword evidence="4 9" id="KW-0175">Coiled coil</keyword>
<dbReference type="InterPro" id="IPR027640">
    <property type="entry name" value="Kinesin-like_fam"/>
</dbReference>
<dbReference type="InterPro" id="IPR027417">
    <property type="entry name" value="P-loop_NTPase"/>
</dbReference>
<evidence type="ECO:0000256" key="7">
    <source>
        <dbReference type="PROSITE-ProRule" id="PRU00283"/>
    </source>
</evidence>
<feature type="domain" description="Kinesin motor" evidence="11">
    <location>
        <begin position="4"/>
        <end position="324"/>
    </location>
</feature>
<evidence type="ECO:0000313" key="13">
    <source>
        <dbReference type="Proteomes" id="UP000837857"/>
    </source>
</evidence>
<protein>
    <recommendedName>
        <fullName evidence="8">Kinesin-like protein</fullName>
    </recommendedName>
</protein>
<feature type="non-terminal residue" evidence="12">
    <location>
        <position position="1"/>
    </location>
</feature>
<evidence type="ECO:0000256" key="8">
    <source>
        <dbReference type="RuleBase" id="RU000394"/>
    </source>
</evidence>
<evidence type="ECO:0000256" key="5">
    <source>
        <dbReference type="ARBA" id="ARBA00023175"/>
    </source>
</evidence>
<proteinExistence type="inferred from homology"/>
<dbReference type="SMART" id="SM00129">
    <property type="entry name" value="KISc"/>
    <property type="match status" value="1"/>
</dbReference>
<sequence>MSDNIKVVVKVRPLIPREIEDKLFRQWRVKNNTLYQIDQNGKDILNGYTFDKVYDETAKTTDVYNDVAKPIVEAAAAGFNGTIFAYGQTSSGKTYTMTGTDESLGIIPLSVMNLFDIIKNIPDRDYLVRVSYVEIYNETLIDLLNTEKKNIKIHDTLQGVKVDATVRVTTSPEEVLQFMREGQANRQTGSTNMNEESSRSHSIFQITIESREHIEGEEVGCLNVSQLNLVDLAGSERSGQTGATGIRFKEGTHINKSLSSLALVIKQLSEGLNKHVSYRDSRLTRILQNSLGGNAKTSIICAVTPAAVEETISTLQFASRAKAIKNSPEVNVVATDTKMIESLTKQLSSLKTQLENKRNVEEDNHKLQKQIAVLQRFLSGFGQQNTAEMMTGNRRKMQQMRRATISTPHVRQEDSTPSAPRFCTPSLKYK</sequence>
<dbReference type="PROSITE" id="PS50067">
    <property type="entry name" value="KINESIN_MOTOR_2"/>
    <property type="match status" value="1"/>
</dbReference>
<keyword evidence="5 7" id="KW-0505">Motor protein</keyword>
<dbReference type="InterPro" id="IPR036961">
    <property type="entry name" value="Kinesin_motor_dom_sf"/>
</dbReference>
<evidence type="ECO:0000256" key="3">
    <source>
        <dbReference type="ARBA" id="ARBA00022840"/>
    </source>
</evidence>
<keyword evidence="3 7" id="KW-0067">ATP-binding</keyword>
<accession>A0ABN8IUG4</accession>
<dbReference type="PROSITE" id="PS00411">
    <property type="entry name" value="KINESIN_MOTOR_1"/>
    <property type="match status" value="1"/>
</dbReference>
<keyword evidence="8" id="KW-0493">Microtubule</keyword>
<feature type="region of interest" description="Disordered" evidence="10">
    <location>
        <begin position="400"/>
        <end position="430"/>
    </location>
</feature>
<dbReference type="Proteomes" id="UP000837857">
    <property type="component" value="Chromosome 3"/>
</dbReference>
<dbReference type="InterPro" id="IPR001752">
    <property type="entry name" value="Kinesin_motor_dom"/>
</dbReference>
<comment type="similarity">
    <text evidence="7 8">Belongs to the TRAFAC class myosin-kinesin ATPase superfamily. Kinesin family.</text>
</comment>
<gene>
    <name evidence="12" type="ORF">IPOD504_LOCUS12613</name>
</gene>
<dbReference type="PANTHER" id="PTHR47968">
    <property type="entry name" value="CENTROMERE PROTEIN E"/>
    <property type="match status" value="1"/>
</dbReference>
<keyword evidence="2 7" id="KW-0547">Nucleotide-binding</keyword>
<reference evidence="12" key="1">
    <citation type="submission" date="2022-03" db="EMBL/GenBank/DDBJ databases">
        <authorList>
            <person name="Martin H S."/>
        </authorList>
    </citation>
    <scope>NUCLEOTIDE SEQUENCE</scope>
</reference>
<dbReference type="Pfam" id="PF00225">
    <property type="entry name" value="Kinesin"/>
    <property type="match status" value="1"/>
</dbReference>
<name>A0ABN8IUG4_9NEOP</name>
<comment type="subcellular location">
    <subcellularLocation>
        <location evidence="1">Cytoplasm</location>
        <location evidence="1">Cytoskeleton</location>
    </subcellularLocation>
</comment>
<dbReference type="PANTHER" id="PTHR47968:SF75">
    <property type="entry name" value="CENTROMERE-ASSOCIATED PROTEIN E"/>
    <property type="match status" value="1"/>
</dbReference>
<dbReference type="PRINTS" id="PR00380">
    <property type="entry name" value="KINESINHEAVY"/>
</dbReference>
<feature type="coiled-coil region" evidence="9">
    <location>
        <begin position="340"/>
        <end position="377"/>
    </location>
</feature>